<sequence length="1160" mass="120811">MSFLHPLALLLSIPAIAITLLHGRRQRRVTVSGLGLWQALAGTQQAVSPARVWPRPSWALFWQIVALLALVLALARPFWGQVAGDQHWLVIADDSALTARDDLAGALARLDHAIPAGRQVSVITTDSAALPLIVQQSARAGLLAGLAPQQGEGNPDWAGAFALAQRLDPGRIVILSTHAPTGAPDGASHIPLAAHENNAAPAPEFRFAPPTFAAADPMWHAAFAAYGAVPADAADVALLRGRDDPARGGLRLILPEGVRPGPHHITYWQDHHPLLRGIDWPALVLDTAAPFTPAADEITLLANDQGALMAAGPRHLRLGFDPAQSNMAETLPLLLAGRVLDWAGLSGARHCLIGQSCAMARALIGQVLTSADGQQMPVDAPWVIAKQAGVYGFEGRAVLQISPAPLVAPIAAELPVLRFPLDLTAWFLGLAALALVAEGWLARRAGAGRGLLIWRGAALGAVALSAAWPVLPLPRMAPSTAELTSSDPMALHLAAAAMPHGGALRLTTRALPDDLAQPLARLAASGVTVDIAAPEPPAGDVALTAAYLPQVIYAGDQVVARLGITAQRATQATLTLTAGEQQISTMVDVQLGANRVDLPLAMADTGAVDVVIELQAVGDPAPDNNRLVLPRDTLAAPRIAVVAQDDGPRDAVAGMLIDQGFDAIPLTPGRVPVNPDIWDRYDAALLLDLPAIALEMRQSELLASRVQDHGLGLVIAGGPHSFGPGGYLETPLETLSPLSARLPHEGPGIAMVFVLDRSGSMSQTVGDVTRLDVAKQAVSAAANLLDPQTGSLGVVMFGSEAEVALPLGPLPDAAGIAAALGHLQPGGGTNIYPGLQLAFQALRASDADARHIVVMTDGMSDEADFPGLLAAIRAEGITVSSVAIGSTSETSIAEDIALLGGGRFHNTRDFGALPSILAQEALMLRGAVIEEGQFPVMAEAAVPYTPGPISGLVRTRLKDEATPLLSAALPDGTALPLLARWHYGQGQVVALATAMTGRWSADWQQQGLTPLLLAQALRQVLPAPQPEGIRRAGDTAVVSLLAGQQVMLDGTALPQRAAAGGLVEVTVPLGPAPQGLMLHDGDGMRRLGLPGIIPTADMAQDYSAALAAEIAARPPTQARAATVDLVLRPWLIVLALALFLAEILRRYGYVLPRLTLHRKG</sequence>
<dbReference type="SUPFAM" id="SSF53300">
    <property type="entry name" value="vWA-like"/>
    <property type="match status" value="1"/>
</dbReference>
<keyword evidence="1" id="KW-0812">Transmembrane</keyword>
<dbReference type="PANTHER" id="PTHR37947">
    <property type="entry name" value="BLL2462 PROTEIN"/>
    <property type="match status" value="1"/>
</dbReference>
<feature type="transmembrane region" description="Helical" evidence="1">
    <location>
        <begin position="60"/>
        <end position="79"/>
    </location>
</feature>
<dbReference type="PATRIC" id="fig|759362.5.peg.2484"/>
<dbReference type="AlphaFoldDB" id="F9Y739"/>
<dbReference type="SMART" id="SM00327">
    <property type="entry name" value="VWA"/>
    <property type="match status" value="1"/>
</dbReference>
<proteinExistence type="predicted"/>
<dbReference type="eggNOG" id="COG2304">
    <property type="taxonomic scope" value="Bacteria"/>
</dbReference>
<keyword evidence="1" id="KW-0472">Membrane</keyword>
<dbReference type="Proteomes" id="UP000000692">
    <property type="component" value="Chromosome"/>
</dbReference>
<dbReference type="CDD" id="cd00198">
    <property type="entry name" value="vWFA"/>
    <property type="match status" value="1"/>
</dbReference>
<dbReference type="Pfam" id="PF13519">
    <property type="entry name" value="VWA_2"/>
    <property type="match status" value="1"/>
</dbReference>
<dbReference type="PROSITE" id="PS50234">
    <property type="entry name" value="VWFA"/>
    <property type="match status" value="1"/>
</dbReference>
<feature type="domain" description="VWFA" evidence="2">
    <location>
        <begin position="750"/>
        <end position="921"/>
    </location>
</feature>
<keyword evidence="4" id="KW-1185">Reference proteome</keyword>
<dbReference type="HOGENOM" id="CLU_275308_0_0_5"/>
<feature type="transmembrane region" description="Helical" evidence="1">
    <location>
        <begin position="423"/>
        <end position="441"/>
    </location>
</feature>
<name>F9Y739_KETVW</name>
<reference evidence="3 4" key="1">
    <citation type="journal article" date="2011" name="J. Bacteriol.">
        <title>Complete genome sequence of the industrial strain Ketogulonicigenium vulgare WSH-001.</title>
        <authorList>
            <person name="Liu L."/>
            <person name="Li Y."/>
            <person name="Zhang J."/>
            <person name="Zhou Z."/>
            <person name="Liu J."/>
            <person name="Li X."/>
            <person name="Zhou J."/>
            <person name="Du G."/>
            <person name="Wang L."/>
            <person name="Chen J."/>
        </authorList>
    </citation>
    <scope>NUCLEOTIDE SEQUENCE [LARGE SCALE GENOMIC DNA]</scope>
    <source>
        <strain evidence="3 4">WSH-001</strain>
    </source>
</reference>
<evidence type="ECO:0000313" key="3">
    <source>
        <dbReference type="EMBL" id="AEM42229.1"/>
    </source>
</evidence>
<feature type="transmembrane region" description="Helical" evidence="1">
    <location>
        <begin position="453"/>
        <end position="471"/>
    </location>
</feature>
<dbReference type="EMBL" id="CP002018">
    <property type="protein sequence ID" value="AEM42229.1"/>
    <property type="molecule type" value="Genomic_DNA"/>
</dbReference>
<dbReference type="Pfam" id="PF07584">
    <property type="entry name" value="BatA"/>
    <property type="match status" value="1"/>
</dbReference>
<dbReference type="Gene3D" id="3.40.50.410">
    <property type="entry name" value="von Willebrand factor, type A domain"/>
    <property type="match status" value="1"/>
</dbReference>
<dbReference type="InterPro" id="IPR036465">
    <property type="entry name" value="vWFA_dom_sf"/>
</dbReference>
<dbReference type="InterPro" id="IPR029062">
    <property type="entry name" value="Class_I_gatase-like"/>
</dbReference>
<dbReference type="OrthoDB" id="9783818at2"/>
<keyword evidence="1" id="KW-1133">Transmembrane helix</keyword>
<gene>
    <name evidence="3" type="ordered locus">KVU_2390</name>
</gene>
<dbReference type="PANTHER" id="PTHR37947:SF2">
    <property type="entry name" value="VON WILLEBRAND FACTOR TYPE A"/>
    <property type="match status" value="1"/>
</dbReference>
<dbReference type="KEGG" id="kvl:KVU_2390"/>
<dbReference type="InterPro" id="IPR024163">
    <property type="entry name" value="Aerotolerance_reg_N"/>
</dbReference>
<organism evidence="3 4">
    <name type="scientific">Ketogulonicigenium vulgare (strain WSH-001)</name>
    <dbReference type="NCBI Taxonomy" id="759362"/>
    <lineage>
        <taxon>Bacteria</taxon>
        <taxon>Pseudomonadati</taxon>
        <taxon>Pseudomonadota</taxon>
        <taxon>Alphaproteobacteria</taxon>
        <taxon>Rhodobacterales</taxon>
        <taxon>Roseobacteraceae</taxon>
        <taxon>Ketogulonicigenium</taxon>
    </lineage>
</organism>
<protein>
    <submittedName>
        <fullName evidence="3">von Willebrand factor, type A</fullName>
    </submittedName>
</protein>
<dbReference type="RefSeq" id="WP_013382885.1">
    <property type="nucleotide sequence ID" value="NC_017384.1"/>
</dbReference>
<dbReference type="InterPro" id="IPR002035">
    <property type="entry name" value="VWF_A"/>
</dbReference>
<accession>F9Y739</accession>
<evidence type="ECO:0000256" key="1">
    <source>
        <dbReference type="SAM" id="Phobius"/>
    </source>
</evidence>
<evidence type="ECO:0000259" key="2">
    <source>
        <dbReference type="PROSITE" id="PS50234"/>
    </source>
</evidence>
<evidence type="ECO:0000313" key="4">
    <source>
        <dbReference type="Proteomes" id="UP000000692"/>
    </source>
</evidence>
<dbReference type="SUPFAM" id="SSF52317">
    <property type="entry name" value="Class I glutamine amidotransferase-like"/>
    <property type="match status" value="1"/>
</dbReference>